<name>A0A1D7U7U0_9HYPH</name>
<dbReference type="AlphaFoldDB" id="A0A1D7U7U0"/>
<evidence type="ECO:0000313" key="1">
    <source>
        <dbReference type="EMBL" id="AOO83450.1"/>
    </source>
</evidence>
<dbReference type="InterPro" id="IPR003789">
    <property type="entry name" value="Asn/Gln_tRNA_amidoTrase-B-like"/>
</dbReference>
<accession>A0A1D7U7U0</accession>
<evidence type="ECO:0000313" key="2">
    <source>
        <dbReference type="Proteomes" id="UP000094969"/>
    </source>
</evidence>
<dbReference type="InterPro" id="IPR042184">
    <property type="entry name" value="YqeY/Aim41_N"/>
</dbReference>
<keyword evidence="2" id="KW-1185">Reference proteome</keyword>
<dbReference type="RefSeq" id="WP_069692650.1">
    <property type="nucleotide sequence ID" value="NZ_CP017147.1"/>
</dbReference>
<dbReference type="STRING" id="1526658.BHK69_26095"/>
<dbReference type="InterPro" id="IPR023168">
    <property type="entry name" value="GatB_Yqey_C_2"/>
</dbReference>
<reference evidence="1 2" key="1">
    <citation type="journal article" date="2015" name="Antonie Van Leeuwenhoek">
        <title>Bosea vaviloviae sp. nov., a new species of slow-growing rhizobia isolated from nodules of the relict species Vavilovia formosa (Stev.) Fed.</title>
        <authorList>
            <person name="Safronova V.I."/>
            <person name="Kuznetsova I.G."/>
            <person name="Sazanova A.L."/>
            <person name="Kimeklis A.K."/>
            <person name="Belimov A.A."/>
            <person name="Andronov E.E."/>
            <person name="Pinaev A.G."/>
            <person name="Chizhevskaya E.P."/>
            <person name="Pukhaev A.R."/>
            <person name="Popov K.P."/>
            <person name="Willems A."/>
            <person name="Tikhonovich I.A."/>
        </authorList>
    </citation>
    <scope>NUCLEOTIDE SEQUENCE [LARGE SCALE GENOMIC DNA]</scope>
    <source>
        <strain evidence="1 2">Vaf18</strain>
    </source>
</reference>
<protein>
    <submittedName>
        <fullName evidence="1">Glutamyl-tRNA amidotransferase</fullName>
    </submittedName>
</protein>
<dbReference type="InterPro" id="IPR019004">
    <property type="entry name" value="YqeY/Aim41"/>
</dbReference>
<dbReference type="GO" id="GO:0016740">
    <property type="term" value="F:transferase activity"/>
    <property type="evidence" value="ECO:0007669"/>
    <property type="project" value="UniProtKB-KW"/>
</dbReference>
<dbReference type="Pfam" id="PF09424">
    <property type="entry name" value="YqeY"/>
    <property type="match status" value="1"/>
</dbReference>
<organism evidence="1 2">
    <name type="scientific">Bosea vaviloviae</name>
    <dbReference type="NCBI Taxonomy" id="1526658"/>
    <lineage>
        <taxon>Bacteria</taxon>
        <taxon>Pseudomonadati</taxon>
        <taxon>Pseudomonadota</taxon>
        <taxon>Alphaproteobacteria</taxon>
        <taxon>Hyphomicrobiales</taxon>
        <taxon>Boseaceae</taxon>
        <taxon>Bosea</taxon>
    </lineage>
</organism>
<dbReference type="EMBL" id="CP017147">
    <property type="protein sequence ID" value="AOO83450.1"/>
    <property type="molecule type" value="Genomic_DNA"/>
</dbReference>
<dbReference type="Gene3D" id="1.10.1510.10">
    <property type="entry name" value="Uncharacterised protein YqeY/AIM41 PF09424, N-terminal domain"/>
    <property type="match status" value="1"/>
</dbReference>
<gene>
    <name evidence="1" type="ORF">BHK69_26095</name>
</gene>
<dbReference type="Gene3D" id="1.10.10.410">
    <property type="match status" value="1"/>
</dbReference>
<dbReference type="PANTHER" id="PTHR28055">
    <property type="entry name" value="ALTERED INHERITANCE OF MITOCHONDRIA PROTEIN 41, MITOCHONDRIAL"/>
    <property type="match status" value="1"/>
</dbReference>
<dbReference type="OrthoDB" id="9788127at2"/>
<dbReference type="GO" id="GO:0016884">
    <property type="term" value="F:carbon-nitrogen ligase activity, with glutamine as amido-N-donor"/>
    <property type="evidence" value="ECO:0007669"/>
    <property type="project" value="InterPro"/>
</dbReference>
<dbReference type="PANTHER" id="PTHR28055:SF1">
    <property type="entry name" value="ALTERED INHERITANCE OF MITOCHONDRIA PROTEIN 41, MITOCHONDRIAL"/>
    <property type="match status" value="1"/>
</dbReference>
<dbReference type="SUPFAM" id="SSF89095">
    <property type="entry name" value="GatB/YqeY motif"/>
    <property type="match status" value="1"/>
</dbReference>
<keyword evidence="1" id="KW-0808">Transferase</keyword>
<dbReference type="KEGG" id="bvv:BHK69_26095"/>
<dbReference type="Proteomes" id="UP000094969">
    <property type="component" value="Chromosome"/>
</dbReference>
<proteinExistence type="predicted"/>
<sequence>MTSLRERFTADLKEAMKAGEKGKVSTIRLITSALKDKDIEARGLGKPETTPDEILALLQKMIKQRQESIAIYDANGRPELAAGERAEVEVINAYLPKQMSEDEVKAVIAAAVTESGAASVKDMGKVIAILRAKFAGQMDFAKASGLVKAALGD</sequence>